<dbReference type="InterPro" id="IPR036520">
    <property type="entry name" value="UPF0759_sf"/>
</dbReference>
<comment type="caution">
    <text evidence="2">The sequence shown here is derived from an EMBL/GenBank/DDBJ whole genome shotgun (WGS) entry which is preliminary data.</text>
</comment>
<dbReference type="Gene3D" id="3.20.20.410">
    <property type="entry name" value="Protein of unknown function UPF0759"/>
    <property type="match status" value="1"/>
</dbReference>
<dbReference type="EMBL" id="BMHY01000002">
    <property type="protein sequence ID" value="GGG61825.1"/>
    <property type="molecule type" value="Genomic_DNA"/>
</dbReference>
<dbReference type="SUPFAM" id="SSF117396">
    <property type="entry name" value="TM1631-like"/>
    <property type="match status" value="1"/>
</dbReference>
<keyword evidence="3" id="KW-1185">Reference proteome</keyword>
<feature type="compositionally biased region" description="Basic and acidic residues" evidence="1">
    <location>
        <begin position="273"/>
        <end position="286"/>
    </location>
</feature>
<name>A0A917LWL6_9BACL</name>
<sequence>MAIHIGLAGWGDQDRLYGPGIKAKDRLREYANHFPLVEVDSTFYAIQSKERFAKWTEETPETLHFIVKAYQGMTGHQRGPAAKDNDPAAMFGAFRESLEPVIEAGRLQAALFQYPPWFDCTRENVRILREARLRMEGIPCALEFRHQSWFAPEYREKTLAFMEAENWYHSVCDEPQAGVGSVPTVLRATHSEVTVVRFHGRHTAGWNQSSAPNWRDVRYLYRYSSEELREWAGMLRQLEEQSKQVCVIFNNNSGGDAADNAKEMMAMLRLLRPDGRDPQEPMEEPKPPPYEQLDLF</sequence>
<dbReference type="PANTHER" id="PTHR30348:SF13">
    <property type="entry name" value="UPF0759 PROTEIN YUNF"/>
    <property type="match status" value="1"/>
</dbReference>
<reference evidence="2 3" key="1">
    <citation type="journal article" date="2014" name="Int. J. Syst. Evol. Microbiol.">
        <title>Complete genome sequence of Corynebacterium casei LMG S-19264T (=DSM 44701T), isolated from a smear-ripened cheese.</title>
        <authorList>
            <consortium name="US DOE Joint Genome Institute (JGI-PGF)"/>
            <person name="Walter F."/>
            <person name="Albersmeier A."/>
            <person name="Kalinowski J."/>
            <person name="Ruckert C."/>
        </authorList>
    </citation>
    <scope>NUCLEOTIDE SEQUENCE [LARGE SCALE GENOMIC DNA]</scope>
    <source>
        <strain evidence="2 3">CGMCC 1.15286</strain>
    </source>
</reference>
<proteinExistence type="predicted"/>
<dbReference type="RefSeq" id="WP_188888238.1">
    <property type="nucleotide sequence ID" value="NZ_BMHY01000002.1"/>
</dbReference>
<dbReference type="Pfam" id="PF01904">
    <property type="entry name" value="DUF72"/>
    <property type="match status" value="1"/>
</dbReference>
<dbReference type="InterPro" id="IPR002763">
    <property type="entry name" value="DUF72"/>
</dbReference>
<dbReference type="AlphaFoldDB" id="A0A917LWL6"/>
<protein>
    <submittedName>
        <fullName evidence="2">UPF0759 protein YunF</fullName>
    </submittedName>
</protein>
<feature type="region of interest" description="Disordered" evidence="1">
    <location>
        <begin position="273"/>
        <end position="296"/>
    </location>
</feature>
<evidence type="ECO:0000313" key="3">
    <source>
        <dbReference type="Proteomes" id="UP000600247"/>
    </source>
</evidence>
<evidence type="ECO:0000256" key="1">
    <source>
        <dbReference type="SAM" id="MobiDB-lite"/>
    </source>
</evidence>
<dbReference type="Proteomes" id="UP000600247">
    <property type="component" value="Unassembled WGS sequence"/>
</dbReference>
<gene>
    <name evidence="2" type="primary">yunF</name>
    <name evidence="2" type="ORF">GCM10010918_14260</name>
</gene>
<accession>A0A917LWL6</accession>
<evidence type="ECO:0000313" key="2">
    <source>
        <dbReference type="EMBL" id="GGG61825.1"/>
    </source>
</evidence>
<dbReference type="PANTHER" id="PTHR30348">
    <property type="entry name" value="UNCHARACTERIZED PROTEIN YECE"/>
    <property type="match status" value="1"/>
</dbReference>
<organism evidence="2 3">
    <name type="scientific">Paenibacillus radicis</name>
    <name type="common">ex Gao et al. 2016</name>
    <dbReference type="NCBI Taxonomy" id="1737354"/>
    <lineage>
        <taxon>Bacteria</taxon>
        <taxon>Bacillati</taxon>
        <taxon>Bacillota</taxon>
        <taxon>Bacilli</taxon>
        <taxon>Bacillales</taxon>
        <taxon>Paenibacillaceae</taxon>
        <taxon>Paenibacillus</taxon>
    </lineage>
</organism>